<reference evidence="7 10" key="2">
    <citation type="submission" date="2018-05" db="EMBL/GenBank/DDBJ databases">
        <title>Genomic Encyclopedia of Type Strains, Phase IV (KMG-IV): sequencing the most valuable type-strain genomes for metagenomic binning, comparative biology and taxonomic classification.</title>
        <authorList>
            <person name="Goeker M."/>
        </authorList>
    </citation>
    <scope>NUCLEOTIDE SEQUENCE [LARGE SCALE GENOMIC DNA]</scope>
    <source>
        <strain evidence="7 10">DSM 28816</strain>
    </source>
</reference>
<name>A0A318EWR7_9FIRM</name>
<proteinExistence type="inferred from homology"/>
<evidence type="ECO:0000256" key="3">
    <source>
        <dbReference type="ARBA" id="ARBA00022729"/>
    </source>
</evidence>
<keyword evidence="9" id="KW-1185">Reference proteome</keyword>
<dbReference type="SUPFAM" id="SSF53822">
    <property type="entry name" value="Periplasmic binding protein-like I"/>
    <property type="match status" value="1"/>
</dbReference>
<evidence type="ECO:0000256" key="2">
    <source>
        <dbReference type="ARBA" id="ARBA00007639"/>
    </source>
</evidence>
<reference evidence="8" key="3">
    <citation type="submission" date="2018-07" db="EMBL/GenBank/DDBJ databases">
        <authorList>
            <person name="Quirk P.G."/>
            <person name="Krulwich T.A."/>
        </authorList>
    </citation>
    <scope>NUCLEOTIDE SEQUENCE</scope>
    <source>
        <strain evidence="8">CCRI-19302</strain>
    </source>
</reference>
<evidence type="ECO:0000256" key="1">
    <source>
        <dbReference type="ARBA" id="ARBA00004196"/>
    </source>
</evidence>
<dbReference type="PROSITE" id="PS51257">
    <property type="entry name" value="PROKAR_LIPOPROTEIN"/>
    <property type="match status" value="1"/>
</dbReference>
<accession>A0A318EWR7</accession>
<dbReference type="Pfam" id="PF13407">
    <property type="entry name" value="Peripla_BP_4"/>
    <property type="match status" value="1"/>
</dbReference>
<dbReference type="CDD" id="cd01536">
    <property type="entry name" value="PBP1_ABC_sugar_binding-like"/>
    <property type="match status" value="1"/>
</dbReference>
<dbReference type="OrthoDB" id="9800520at2"/>
<dbReference type="PANTHER" id="PTHR46847:SF1">
    <property type="entry name" value="D-ALLOSE-BINDING PERIPLASMIC PROTEIN-RELATED"/>
    <property type="match status" value="1"/>
</dbReference>
<evidence type="ECO:0000313" key="9">
    <source>
        <dbReference type="Proteomes" id="UP000216411"/>
    </source>
</evidence>
<organism evidence="7 10">
    <name type="scientific">Lachnotalea glycerini</name>
    <dbReference type="NCBI Taxonomy" id="1763509"/>
    <lineage>
        <taxon>Bacteria</taxon>
        <taxon>Bacillati</taxon>
        <taxon>Bacillota</taxon>
        <taxon>Clostridia</taxon>
        <taxon>Lachnospirales</taxon>
        <taxon>Lachnospiraceae</taxon>
        <taxon>Lachnotalea</taxon>
    </lineage>
</organism>
<dbReference type="Proteomes" id="UP000216411">
    <property type="component" value="Unassembled WGS sequence"/>
</dbReference>
<protein>
    <submittedName>
        <fullName evidence="7">Ribose transport system substrate-binding protein</fullName>
    </submittedName>
    <submittedName>
        <fullName evidence="8">Sugar ABC transporter substrate-binding protein</fullName>
    </submittedName>
</protein>
<keyword evidence="3 5" id="KW-0732">Signal</keyword>
<dbReference type="AlphaFoldDB" id="A0A318EWR7"/>
<dbReference type="Gene3D" id="3.40.50.2300">
    <property type="match status" value="2"/>
</dbReference>
<evidence type="ECO:0000313" key="10">
    <source>
        <dbReference type="Proteomes" id="UP000247523"/>
    </source>
</evidence>
<dbReference type="PANTHER" id="PTHR46847">
    <property type="entry name" value="D-ALLOSE-BINDING PERIPLASMIC PROTEIN-RELATED"/>
    <property type="match status" value="1"/>
</dbReference>
<comment type="caution">
    <text evidence="7">The sequence shown here is derived from an EMBL/GenBank/DDBJ whole genome shotgun (WGS) entry which is preliminary data.</text>
</comment>
<feature type="compositionally biased region" description="Basic and acidic residues" evidence="4">
    <location>
        <begin position="27"/>
        <end position="36"/>
    </location>
</feature>
<comment type="similarity">
    <text evidence="2">Belongs to the bacterial solute-binding protein 2 family.</text>
</comment>
<dbReference type="RefSeq" id="WP_110289981.1">
    <property type="nucleotide sequence ID" value="NZ_NOKA02000002.1"/>
</dbReference>
<evidence type="ECO:0000259" key="6">
    <source>
        <dbReference type="Pfam" id="PF13407"/>
    </source>
</evidence>
<evidence type="ECO:0000256" key="4">
    <source>
        <dbReference type="SAM" id="MobiDB-lite"/>
    </source>
</evidence>
<dbReference type="Proteomes" id="UP000247523">
    <property type="component" value="Unassembled WGS sequence"/>
</dbReference>
<dbReference type="GO" id="GO:0030313">
    <property type="term" value="C:cell envelope"/>
    <property type="evidence" value="ECO:0007669"/>
    <property type="project" value="UniProtKB-SubCell"/>
</dbReference>
<dbReference type="EMBL" id="QICS01000001">
    <property type="protein sequence ID" value="PXV95494.1"/>
    <property type="molecule type" value="Genomic_DNA"/>
</dbReference>
<feature type="signal peptide" evidence="5">
    <location>
        <begin position="1"/>
        <end position="20"/>
    </location>
</feature>
<evidence type="ECO:0000256" key="5">
    <source>
        <dbReference type="SAM" id="SignalP"/>
    </source>
</evidence>
<feature type="domain" description="Periplasmic binding protein" evidence="6">
    <location>
        <begin position="56"/>
        <end position="316"/>
    </location>
</feature>
<feature type="chain" id="PRO_5038229231" evidence="5">
    <location>
        <begin position="21"/>
        <end position="346"/>
    </location>
</feature>
<feature type="region of interest" description="Disordered" evidence="4">
    <location>
        <begin position="26"/>
        <end position="52"/>
    </location>
</feature>
<dbReference type="GO" id="GO:0030246">
    <property type="term" value="F:carbohydrate binding"/>
    <property type="evidence" value="ECO:0007669"/>
    <property type="project" value="UniProtKB-ARBA"/>
</dbReference>
<reference evidence="8 9" key="1">
    <citation type="journal article" date="2017" name="Genome Announc.">
        <title>Draft Genome Sequence of a Sporulating and Motile Strain of Lachnotalea glycerini Isolated from Water in Quebec City, Canada.</title>
        <authorList>
            <person name="Maheux A.F."/>
            <person name="Boudreau D.K."/>
            <person name="Berube E."/>
            <person name="Boissinot M."/>
            <person name="Raymond F."/>
            <person name="Brodeur S."/>
            <person name="Corbeil J."/>
            <person name="Isabel S."/>
            <person name="Omar R.F."/>
            <person name="Bergeron M.G."/>
        </authorList>
    </citation>
    <scope>NUCLEOTIDE SEQUENCE [LARGE SCALE GENOMIC DNA]</scope>
    <source>
        <strain evidence="8 9">CCRI-19302</strain>
    </source>
</reference>
<gene>
    <name evidence="7" type="ORF">C8E03_101123</name>
    <name evidence="8" type="ORF">CG710_002445</name>
</gene>
<sequence>MKKSFISMFLVVSMIMVMLAGCGQKESSSESTKESTTDSASDSTEETKSESSDYTIGFVPMTLNNEYFIAMCNGAQEKADELGVKLEIQAADSHASAADQLTIVENMITSGVNAICIVPSSSEGLETALKKCEEAGILVFNIDTILDESVTSKVSMDIPFYGTDNKAGGQKAGEYVKENFPKGTITAILTGIETQQNSWDRRDGFMDGAGDAIEVVAVQSANWEVDQGYDAAQNIITANPDLQLIYCCNDSMAIGASKAVKEAGLGDQIKIIGFDGASEALNMVKSGEFIGTVAQDPVQMGKLGVENAVKALNGEEVEQYLDTGSSFITADNVDKQIEYITPYIGE</sequence>
<dbReference type="InterPro" id="IPR028082">
    <property type="entry name" value="Peripla_BP_I"/>
</dbReference>
<evidence type="ECO:0000313" key="8">
    <source>
        <dbReference type="EMBL" id="RDY32814.1"/>
    </source>
</evidence>
<comment type="subcellular location">
    <subcellularLocation>
        <location evidence="1">Cell envelope</location>
    </subcellularLocation>
</comment>
<dbReference type="InterPro" id="IPR025997">
    <property type="entry name" value="SBP_2_dom"/>
</dbReference>
<dbReference type="EMBL" id="NOKA02000002">
    <property type="protein sequence ID" value="RDY32814.1"/>
    <property type="molecule type" value="Genomic_DNA"/>
</dbReference>
<evidence type="ECO:0000313" key="7">
    <source>
        <dbReference type="EMBL" id="PXV95494.1"/>
    </source>
</evidence>